<gene>
    <name evidence="3" type="ORF">RF55_21234</name>
</gene>
<keyword evidence="1" id="KW-0378">Hydrolase</keyword>
<dbReference type="AlphaFoldDB" id="A0A0J7JYN0"/>
<dbReference type="GO" id="GO:0004190">
    <property type="term" value="F:aspartic-type endopeptidase activity"/>
    <property type="evidence" value="ECO:0007669"/>
    <property type="project" value="InterPro"/>
</dbReference>
<evidence type="ECO:0000313" key="3">
    <source>
        <dbReference type="EMBL" id="KMQ82996.1"/>
    </source>
</evidence>
<dbReference type="InterPro" id="IPR001995">
    <property type="entry name" value="Peptidase_A2_cat"/>
</dbReference>
<dbReference type="Proteomes" id="UP000036403">
    <property type="component" value="Unassembled WGS sequence"/>
</dbReference>
<dbReference type="PaxDb" id="67767-A0A0J7JYN0"/>
<proteinExistence type="predicted"/>
<dbReference type="PROSITE" id="PS50175">
    <property type="entry name" value="ASP_PROT_RETROV"/>
    <property type="match status" value="1"/>
</dbReference>
<dbReference type="SUPFAM" id="SSF50630">
    <property type="entry name" value="Acid proteases"/>
    <property type="match status" value="1"/>
</dbReference>
<evidence type="ECO:0000256" key="1">
    <source>
        <dbReference type="ARBA" id="ARBA00022801"/>
    </source>
</evidence>
<dbReference type="EMBL" id="LBMM01021867">
    <property type="protein sequence ID" value="KMQ82996.1"/>
    <property type="molecule type" value="Genomic_DNA"/>
</dbReference>
<evidence type="ECO:0000313" key="4">
    <source>
        <dbReference type="Proteomes" id="UP000036403"/>
    </source>
</evidence>
<feature type="domain" description="Peptidase A2" evidence="2">
    <location>
        <begin position="27"/>
        <end position="41"/>
    </location>
</feature>
<accession>A0A0J7JYN0</accession>
<dbReference type="InterPro" id="IPR021109">
    <property type="entry name" value="Peptidase_aspartic_dom_sf"/>
</dbReference>
<name>A0A0J7JYN0_LASNI</name>
<evidence type="ECO:0000259" key="2">
    <source>
        <dbReference type="PROSITE" id="PS50175"/>
    </source>
</evidence>
<protein>
    <submittedName>
        <fullName evidence="3">Ltr-retrotransposon skipper</fullName>
    </submittedName>
</protein>
<feature type="non-terminal residue" evidence="3">
    <location>
        <position position="56"/>
    </location>
</feature>
<keyword evidence="4" id="KW-1185">Reference proteome</keyword>
<dbReference type="GO" id="GO:0006508">
    <property type="term" value="P:proteolysis"/>
    <property type="evidence" value="ECO:0007669"/>
    <property type="project" value="InterPro"/>
</dbReference>
<organism evidence="3 4">
    <name type="scientific">Lasius niger</name>
    <name type="common">Black garden ant</name>
    <dbReference type="NCBI Taxonomy" id="67767"/>
    <lineage>
        <taxon>Eukaryota</taxon>
        <taxon>Metazoa</taxon>
        <taxon>Ecdysozoa</taxon>
        <taxon>Arthropoda</taxon>
        <taxon>Hexapoda</taxon>
        <taxon>Insecta</taxon>
        <taxon>Pterygota</taxon>
        <taxon>Neoptera</taxon>
        <taxon>Endopterygota</taxon>
        <taxon>Hymenoptera</taxon>
        <taxon>Apocrita</taxon>
        <taxon>Aculeata</taxon>
        <taxon>Formicoidea</taxon>
        <taxon>Formicidae</taxon>
        <taxon>Formicinae</taxon>
        <taxon>Lasius</taxon>
        <taxon>Lasius</taxon>
    </lineage>
</organism>
<sequence>MEGPSPGLRGKPSEFLNPTIQLEDQYVTACIDTGADVSILSLDLARALEKKGVNQG</sequence>
<reference evidence="3 4" key="1">
    <citation type="submission" date="2015-04" db="EMBL/GenBank/DDBJ databases">
        <title>Lasius niger genome sequencing.</title>
        <authorList>
            <person name="Konorov E.A."/>
            <person name="Nikitin M.A."/>
            <person name="Kirill M.V."/>
            <person name="Chang P."/>
        </authorList>
    </citation>
    <scope>NUCLEOTIDE SEQUENCE [LARGE SCALE GENOMIC DNA]</scope>
    <source>
        <tissue evidence="3">Whole</tissue>
    </source>
</reference>
<comment type="caution">
    <text evidence="3">The sequence shown here is derived from an EMBL/GenBank/DDBJ whole genome shotgun (WGS) entry which is preliminary data.</text>
</comment>